<dbReference type="InterPro" id="IPR052039">
    <property type="entry name" value="Caspase-related_regulators"/>
</dbReference>
<accession>A0A815RKB0</accession>
<dbReference type="PROSITE" id="PS50208">
    <property type="entry name" value="CASPASE_P20"/>
    <property type="match status" value="1"/>
</dbReference>
<feature type="domain" description="Caspase family p20" evidence="1">
    <location>
        <begin position="10"/>
        <end position="87"/>
    </location>
</feature>
<dbReference type="GO" id="GO:0006508">
    <property type="term" value="P:proteolysis"/>
    <property type="evidence" value="ECO:0007669"/>
    <property type="project" value="InterPro"/>
</dbReference>
<dbReference type="InterPro" id="IPR029030">
    <property type="entry name" value="Caspase-like_dom_sf"/>
</dbReference>
<dbReference type="Pfam" id="PF00656">
    <property type="entry name" value="Peptidase_C14"/>
    <property type="match status" value="1"/>
</dbReference>
<dbReference type="InterPro" id="IPR011600">
    <property type="entry name" value="Pept_C14_caspase"/>
</dbReference>
<gene>
    <name evidence="3" type="ORF">BYL167_LOCUS41651</name>
    <name evidence="2" type="ORF">CJN711_LOCUS26023</name>
</gene>
<name>A0A815RKB0_9BILA</name>
<evidence type="ECO:0000313" key="2">
    <source>
        <dbReference type="EMBL" id="CAF1478399.1"/>
    </source>
</evidence>
<evidence type="ECO:0000259" key="1">
    <source>
        <dbReference type="PROSITE" id="PS50208"/>
    </source>
</evidence>
<dbReference type="GO" id="GO:0004197">
    <property type="term" value="F:cysteine-type endopeptidase activity"/>
    <property type="evidence" value="ECO:0007669"/>
    <property type="project" value="InterPro"/>
</dbReference>
<dbReference type="Gene3D" id="3.40.50.1460">
    <property type="match status" value="1"/>
</dbReference>
<reference evidence="2" key="1">
    <citation type="submission" date="2021-02" db="EMBL/GenBank/DDBJ databases">
        <authorList>
            <person name="Nowell W R."/>
        </authorList>
    </citation>
    <scope>NUCLEOTIDE SEQUENCE</scope>
</reference>
<evidence type="ECO:0000313" key="3">
    <source>
        <dbReference type="EMBL" id="CAF4638028.1"/>
    </source>
</evidence>
<organism evidence="2 4">
    <name type="scientific">Rotaria magnacalcarata</name>
    <dbReference type="NCBI Taxonomy" id="392030"/>
    <lineage>
        <taxon>Eukaryota</taxon>
        <taxon>Metazoa</taxon>
        <taxon>Spiralia</taxon>
        <taxon>Gnathifera</taxon>
        <taxon>Rotifera</taxon>
        <taxon>Eurotatoria</taxon>
        <taxon>Bdelloidea</taxon>
        <taxon>Philodinida</taxon>
        <taxon>Philodinidae</taxon>
        <taxon>Rotaria</taxon>
    </lineage>
</organism>
<protein>
    <recommendedName>
        <fullName evidence="1">Caspase family p20 domain-containing protein</fullName>
    </recommendedName>
</protein>
<dbReference type="SUPFAM" id="SSF52129">
    <property type="entry name" value="Caspase-like"/>
    <property type="match status" value="1"/>
</dbReference>
<dbReference type="InterPro" id="IPR001309">
    <property type="entry name" value="Pept_C14_p20"/>
</dbReference>
<dbReference type="AlphaFoldDB" id="A0A815RKB0"/>
<dbReference type="Proteomes" id="UP000663855">
    <property type="component" value="Unassembled WGS sequence"/>
</dbReference>
<proteinExistence type="predicted"/>
<dbReference type="PANTHER" id="PTHR22576:SF37">
    <property type="entry name" value="MUCOSA-ASSOCIATED LYMPHOID TISSUE LYMPHOMA TRANSLOCATION PROTEIN 1"/>
    <property type="match status" value="1"/>
</dbReference>
<dbReference type="EMBL" id="CAJNOV010012220">
    <property type="protein sequence ID" value="CAF1478399.1"/>
    <property type="molecule type" value="Genomic_DNA"/>
</dbReference>
<sequence>MPNDASRKDPHKLALVIGIGDYDHIPKLNNPKNDAEAMSAKLESIGFTVKRVFHPNRLEMKVAGSEFEESINESDMVLFYFAGHGVQWEVRIEASNVKQVSFAIYFFVHDLL</sequence>
<dbReference type="EMBL" id="CAJOBH010106129">
    <property type="protein sequence ID" value="CAF4638028.1"/>
    <property type="molecule type" value="Genomic_DNA"/>
</dbReference>
<dbReference type="Proteomes" id="UP000681967">
    <property type="component" value="Unassembled WGS sequence"/>
</dbReference>
<evidence type="ECO:0000313" key="4">
    <source>
        <dbReference type="Proteomes" id="UP000663855"/>
    </source>
</evidence>
<comment type="caution">
    <text evidence="2">The sequence shown here is derived from an EMBL/GenBank/DDBJ whole genome shotgun (WGS) entry which is preliminary data.</text>
</comment>
<dbReference type="PANTHER" id="PTHR22576">
    <property type="entry name" value="MUCOSA ASSOCIATED LYMPHOID TISSUE LYMPHOMA TRANSLOCATION PROTEIN 1/PARACASPASE"/>
    <property type="match status" value="1"/>
</dbReference>